<feature type="transmembrane region" description="Helical" evidence="1">
    <location>
        <begin position="38"/>
        <end position="62"/>
    </location>
</feature>
<evidence type="ECO:0000256" key="1">
    <source>
        <dbReference type="SAM" id="Phobius"/>
    </source>
</evidence>
<evidence type="ECO:0008006" key="4">
    <source>
        <dbReference type="Google" id="ProtNLM"/>
    </source>
</evidence>
<evidence type="ECO:0000313" key="3">
    <source>
        <dbReference type="Proteomes" id="UP000230161"/>
    </source>
</evidence>
<dbReference type="RefSeq" id="WP_100344816.1">
    <property type="nucleotide sequence ID" value="NZ_PGFB01000003.1"/>
</dbReference>
<proteinExistence type="predicted"/>
<dbReference type="NCBIfam" id="NF038065">
    <property type="entry name" value="Pr6Pr"/>
    <property type="match status" value="1"/>
</dbReference>
<name>A0A2M9BWB3_9MICO</name>
<dbReference type="Proteomes" id="UP000230161">
    <property type="component" value="Unassembled WGS sequence"/>
</dbReference>
<reference evidence="2 3" key="1">
    <citation type="submission" date="2017-11" db="EMBL/GenBank/DDBJ databases">
        <title>Genomic Encyclopedia of Archaeal and Bacterial Type Strains, Phase II (KMG-II): From Individual Species to Whole Genera.</title>
        <authorList>
            <person name="Goeker M."/>
        </authorList>
    </citation>
    <scope>NUCLEOTIDE SEQUENCE [LARGE SCALE GENOMIC DNA]</scope>
    <source>
        <strain evidence="2 3">DSM 25625</strain>
    </source>
</reference>
<organism evidence="2 3">
    <name type="scientific">Compostimonas suwonensis</name>
    <dbReference type="NCBI Taxonomy" id="1048394"/>
    <lineage>
        <taxon>Bacteria</taxon>
        <taxon>Bacillati</taxon>
        <taxon>Actinomycetota</taxon>
        <taxon>Actinomycetes</taxon>
        <taxon>Micrococcales</taxon>
        <taxon>Microbacteriaceae</taxon>
        <taxon>Compostimonas</taxon>
    </lineage>
</organism>
<evidence type="ECO:0000313" key="2">
    <source>
        <dbReference type="EMBL" id="PJJ62232.1"/>
    </source>
</evidence>
<dbReference type="AlphaFoldDB" id="A0A2M9BWB3"/>
<gene>
    <name evidence="2" type="ORF">CLV54_2029</name>
</gene>
<comment type="caution">
    <text evidence="2">The sequence shown here is derived from an EMBL/GenBank/DDBJ whole genome shotgun (WGS) entry which is preliminary data.</text>
</comment>
<dbReference type="EMBL" id="PGFB01000003">
    <property type="protein sequence ID" value="PJJ62232.1"/>
    <property type="molecule type" value="Genomic_DNA"/>
</dbReference>
<keyword evidence="3" id="KW-1185">Reference proteome</keyword>
<dbReference type="OrthoDB" id="9809977at2"/>
<sequence length="214" mass="23935">MRYIFAVLRLTAAAAILIAVIAQWQASVQSPVYNFFNFFGYFTIQSNLIIMAVFVVAAVWAFRRPEQPPLLVTLRGASTTYMATTGVVYNTLLADAALAGSFNVQWSNDILHKWIPLYAVLDWVFFGDRSRIAWKRLWLFLIYPLVWVVVMLIRGATDGFVPYPFLSPTLGYGVVTLYCLGIAVFIAGMSAVVIALSRTRILVPTSRFDASRSS</sequence>
<dbReference type="InterPro" id="IPR049713">
    <property type="entry name" value="Pr6Pr-like"/>
</dbReference>
<feature type="transmembrane region" description="Helical" evidence="1">
    <location>
        <begin position="175"/>
        <end position="197"/>
    </location>
</feature>
<protein>
    <recommendedName>
        <fullName evidence="4">FAR-17a/AIG1-like protein</fullName>
    </recommendedName>
</protein>
<keyword evidence="1" id="KW-1133">Transmembrane helix</keyword>
<keyword evidence="1" id="KW-0472">Membrane</keyword>
<keyword evidence="1" id="KW-0812">Transmembrane</keyword>
<feature type="transmembrane region" description="Helical" evidence="1">
    <location>
        <begin position="137"/>
        <end position="155"/>
    </location>
</feature>
<accession>A0A2M9BWB3</accession>